<dbReference type="EMBL" id="FRFE01000003">
    <property type="protein sequence ID" value="SHO44356.1"/>
    <property type="molecule type" value="Genomic_DNA"/>
</dbReference>
<evidence type="ECO:0000256" key="2">
    <source>
        <dbReference type="ARBA" id="ARBA00011881"/>
    </source>
</evidence>
<dbReference type="Pfam" id="PF04960">
    <property type="entry name" value="Glutaminase"/>
    <property type="match status" value="1"/>
</dbReference>
<dbReference type="NCBIfam" id="NF002133">
    <property type="entry name" value="PRK00971.1-2"/>
    <property type="match status" value="1"/>
</dbReference>
<evidence type="ECO:0000256" key="6">
    <source>
        <dbReference type="HAMAP-Rule" id="MF_00313"/>
    </source>
</evidence>
<keyword evidence="6" id="KW-0007">Acetylation</keyword>
<evidence type="ECO:0000313" key="8">
    <source>
        <dbReference type="Proteomes" id="UP000184603"/>
    </source>
</evidence>
<dbReference type="AlphaFoldDB" id="A0A1M7XZ11"/>
<dbReference type="GO" id="GO:0004359">
    <property type="term" value="F:glutaminase activity"/>
    <property type="evidence" value="ECO:0007669"/>
    <property type="project" value="UniProtKB-UniRule"/>
</dbReference>
<dbReference type="PANTHER" id="PTHR12544">
    <property type="entry name" value="GLUTAMINASE"/>
    <property type="match status" value="1"/>
</dbReference>
<dbReference type="InterPro" id="IPR015868">
    <property type="entry name" value="Glutaminase"/>
</dbReference>
<comment type="catalytic activity">
    <reaction evidence="5 6">
        <text>L-glutamine + H2O = L-glutamate + NH4(+)</text>
        <dbReference type="Rhea" id="RHEA:15889"/>
        <dbReference type="ChEBI" id="CHEBI:15377"/>
        <dbReference type="ChEBI" id="CHEBI:28938"/>
        <dbReference type="ChEBI" id="CHEBI:29985"/>
        <dbReference type="ChEBI" id="CHEBI:58359"/>
        <dbReference type="EC" id="3.5.1.2"/>
    </reaction>
</comment>
<protein>
    <recommendedName>
        <fullName evidence="3 6">Glutaminase</fullName>
        <ecNumber evidence="3 6">3.5.1.2</ecNumber>
    </recommendedName>
</protein>
<dbReference type="GO" id="GO:0006543">
    <property type="term" value="P:L-glutamine catabolic process"/>
    <property type="evidence" value="ECO:0007669"/>
    <property type="project" value="TreeGrafter"/>
</dbReference>
<organism evidence="7 8">
    <name type="scientific">Desulfopila aestuarii DSM 18488</name>
    <dbReference type="NCBI Taxonomy" id="1121416"/>
    <lineage>
        <taxon>Bacteria</taxon>
        <taxon>Pseudomonadati</taxon>
        <taxon>Thermodesulfobacteriota</taxon>
        <taxon>Desulfobulbia</taxon>
        <taxon>Desulfobulbales</taxon>
        <taxon>Desulfocapsaceae</taxon>
        <taxon>Desulfopila</taxon>
    </lineage>
</organism>
<dbReference type="STRING" id="1121416.SAMN02745220_00713"/>
<evidence type="ECO:0000256" key="4">
    <source>
        <dbReference type="ARBA" id="ARBA00022801"/>
    </source>
</evidence>
<proteinExistence type="inferred from homology"/>
<accession>A0A1M7XZ11</accession>
<evidence type="ECO:0000256" key="1">
    <source>
        <dbReference type="ARBA" id="ARBA00011076"/>
    </source>
</evidence>
<sequence>MDVCDQTPLQAVLLEIGRELESCKGEGNVADYIPELGNVNPDKFGIHLTTLASEHFAYGDTEEKFSIQSISKVFSLALVFEREGERLWQRVGVEPSGNPFNSLSQLEYEAGIPRNPFINAGALVICDHLISHCSMPKQTMMGFFRTLAGNPLIGFNQRVYESEKAHSYRNRALINLMKSYGNITNDLELVLDLYFFICSIEMTCRELAQAASFLANSGVNPLTRQQVVSSSKAKRINTIMQLCGFYDEAGEFSFKVGLPGKSGVGGGIMAVHPGKYSIAAWSPRLNAKGNSCLAMKALELFTTRTKMSIF</sequence>
<dbReference type="GO" id="GO:0006537">
    <property type="term" value="P:glutamate biosynthetic process"/>
    <property type="evidence" value="ECO:0007669"/>
    <property type="project" value="TreeGrafter"/>
</dbReference>
<dbReference type="InterPro" id="IPR012338">
    <property type="entry name" value="Beta-lactam/transpept-like"/>
</dbReference>
<feature type="binding site" evidence="6">
    <location>
        <position position="264"/>
    </location>
    <ligand>
        <name>substrate</name>
    </ligand>
</feature>
<dbReference type="EC" id="3.5.1.2" evidence="3 6"/>
<evidence type="ECO:0000256" key="5">
    <source>
        <dbReference type="ARBA" id="ARBA00049534"/>
    </source>
</evidence>
<feature type="binding site" evidence="6">
    <location>
        <position position="69"/>
    </location>
    <ligand>
        <name>substrate</name>
    </ligand>
</feature>
<keyword evidence="4 6" id="KW-0378">Hydrolase</keyword>
<gene>
    <name evidence="6" type="primary">glsA</name>
    <name evidence="7" type="ORF">SAMN02745220_00713</name>
</gene>
<dbReference type="NCBIfam" id="TIGR03814">
    <property type="entry name" value="Gln_ase"/>
    <property type="match status" value="1"/>
</dbReference>
<dbReference type="SUPFAM" id="SSF56601">
    <property type="entry name" value="beta-lactamase/transpeptidase-like"/>
    <property type="match status" value="1"/>
</dbReference>
<feature type="binding site" evidence="6">
    <location>
        <position position="170"/>
    </location>
    <ligand>
        <name>substrate</name>
    </ligand>
</feature>
<keyword evidence="8" id="KW-1185">Reference proteome</keyword>
<comment type="subunit">
    <text evidence="2 6">Homotetramer.</text>
</comment>
<dbReference type="FunFam" id="3.40.710.10:FF:000005">
    <property type="entry name" value="Glutaminase"/>
    <property type="match status" value="1"/>
</dbReference>
<evidence type="ECO:0000313" key="7">
    <source>
        <dbReference type="EMBL" id="SHO44356.1"/>
    </source>
</evidence>
<reference evidence="7 8" key="1">
    <citation type="submission" date="2016-12" db="EMBL/GenBank/DDBJ databases">
        <authorList>
            <person name="Song W.-J."/>
            <person name="Kurnit D.M."/>
        </authorList>
    </citation>
    <scope>NUCLEOTIDE SEQUENCE [LARGE SCALE GENOMIC DNA]</scope>
    <source>
        <strain evidence="7 8">DSM 18488</strain>
    </source>
</reference>
<name>A0A1M7XZ11_9BACT</name>
<dbReference type="HAMAP" id="MF_00313">
    <property type="entry name" value="Glutaminase"/>
    <property type="match status" value="1"/>
</dbReference>
<feature type="binding site" evidence="6">
    <location>
        <position position="119"/>
    </location>
    <ligand>
        <name>substrate</name>
    </ligand>
</feature>
<evidence type="ECO:0000256" key="3">
    <source>
        <dbReference type="ARBA" id="ARBA00012918"/>
    </source>
</evidence>
<dbReference type="OrthoDB" id="9788822at2"/>
<feature type="binding site" evidence="6">
    <location>
        <position position="163"/>
    </location>
    <ligand>
        <name>substrate</name>
    </ligand>
</feature>
<feature type="binding site" evidence="6">
    <location>
        <position position="246"/>
    </location>
    <ligand>
        <name>substrate</name>
    </ligand>
</feature>
<dbReference type="Gene3D" id="3.40.710.10">
    <property type="entry name" value="DD-peptidase/beta-lactamase superfamily"/>
    <property type="match status" value="1"/>
</dbReference>
<dbReference type="PANTHER" id="PTHR12544:SF29">
    <property type="entry name" value="GLUTAMINASE"/>
    <property type="match status" value="1"/>
</dbReference>
<dbReference type="RefSeq" id="WP_073612085.1">
    <property type="nucleotide sequence ID" value="NZ_FRFE01000003.1"/>
</dbReference>
<feature type="binding site" evidence="6">
    <location>
        <position position="194"/>
    </location>
    <ligand>
        <name>substrate</name>
    </ligand>
</feature>
<comment type="similarity">
    <text evidence="1 6">Belongs to the glutaminase family.</text>
</comment>
<dbReference type="Proteomes" id="UP000184603">
    <property type="component" value="Unassembled WGS sequence"/>
</dbReference>